<feature type="transmembrane region" description="Helical" evidence="7">
    <location>
        <begin position="402"/>
        <end position="424"/>
    </location>
</feature>
<feature type="transmembrane region" description="Helical" evidence="7">
    <location>
        <begin position="238"/>
        <end position="259"/>
    </location>
</feature>
<feature type="compositionally biased region" description="Basic and acidic residues" evidence="6">
    <location>
        <begin position="22"/>
        <end position="47"/>
    </location>
</feature>
<dbReference type="EMBL" id="CP086720">
    <property type="protein sequence ID" value="WOO85966.1"/>
    <property type="molecule type" value="Genomic_DNA"/>
</dbReference>
<gene>
    <name evidence="9" type="primary">fmqE_3</name>
    <name evidence="9" type="ORF">LOC62_07G009455</name>
</gene>
<dbReference type="InterPro" id="IPR005829">
    <property type="entry name" value="Sugar_transporter_CS"/>
</dbReference>
<feature type="transmembrane region" description="Helical" evidence="7">
    <location>
        <begin position="173"/>
        <end position="196"/>
    </location>
</feature>
<feature type="transmembrane region" description="Helical" evidence="7">
    <location>
        <begin position="375"/>
        <end position="393"/>
    </location>
</feature>
<dbReference type="InterPro" id="IPR036259">
    <property type="entry name" value="MFS_trans_sf"/>
</dbReference>
<dbReference type="InterPro" id="IPR005828">
    <property type="entry name" value="MFS_sugar_transport-like"/>
</dbReference>
<keyword evidence="5 7" id="KW-0472">Membrane</keyword>
<dbReference type="Proteomes" id="UP000827549">
    <property type="component" value="Chromosome 7"/>
</dbReference>
<evidence type="ECO:0000256" key="7">
    <source>
        <dbReference type="SAM" id="Phobius"/>
    </source>
</evidence>
<evidence type="ECO:0000256" key="2">
    <source>
        <dbReference type="ARBA" id="ARBA00010992"/>
    </source>
</evidence>
<evidence type="ECO:0000259" key="8">
    <source>
        <dbReference type="PROSITE" id="PS50850"/>
    </source>
</evidence>
<evidence type="ECO:0000256" key="4">
    <source>
        <dbReference type="ARBA" id="ARBA00022989"/>
    </source>
</evidence>
<evidence type="ECO:0000256" key="1">
    <source>
        <dbReference type="ARBA" id="ARBA00004141"/>
    </source>
</evidence>
<feature type="transmembrane region" description="Helical" evidence="7">
    <location>
        <begin position="123"/>
        <end position="142"/>
    </location>
</feature>
<dbReference type="PROSITE" id="PS00216">
    <property type="entry name" value="SUGAR_TRANSPORT_1"/>
    <property type="match status" value="1"/>
</dbReference>
<organism evidence="9 10">
    <name type="scientific">Vanrija pseudolonga</name>
    <dbReference type="NCBI Taxonomy" id="143232"/>
    <lineage>
        <taxon>Eukaryota</taxon>
        <taxon>Fungi</taxon>
        <taxon>Dikarya</taxon>
        <taxon>Basidiomycota</taxon>
        <taxon>Agaricomycotina</taxon>
        <taxon>Tremellomycetes</taxon>
        <taxon>Trichosporonales</taxon>
        <taxon>Trichosporonaceae</taxon>
        <taxon>Vanrija</taxon>
    </lineage>
</organism>
<feature type="region of interest" description="Disordered" evidence="6">
    <location>
        <begin position="21"/>
        <end position="47"/>
    </location>
</feature>
<evidence type="ECO:0000256" key="6">
    <source>
        <dbReference type="SAM" id="MobiDB-lite"/>
    </source>
</evidence>
<dbReference type="PROSITE" id="PS50850">
    <property type="entry name" value="MFS"/>
    <property type="match status" value="1"/>
</dbReference>
<dbReference type="InterPro" id="IPR020846">
    <property type="entry name" value="MFS_dom"/>
</dbReference>
<comment type="subcellular location">
    <subcellularLocation>
        <location evidence="1">Membrane</location>
        <topology evidence="1">Multi-pass membrane protein</topology>
    </subcellularLocation>
</comment>
<proteinExistence type="inferred from homology"/>
<accession>A0AAF0YKE1</accession>
<evidence type="ECO:0000256" key="3">
    <source>
        <dbReference type="ARBA" id="ARBA00022692"/>
    </source>
</evidence>
<feature type="transmembrane region" description="Helical" evidence="7">
    <location>
        <begin position="149"/>
        <end position="167"/>
    </location>
</feature>
<feature type="transmembrane region" description="Helical" evidence="7">
    <location>
        <begin position="436"/>
        <end position="458"/>
    </location>
</feature>
<dbReference type="Pfam" id="PF00083">
    <property type="entry name" value="Sugar_tr"/>
    <property type="match status" value="1"/>
</dbReference>
<feature type="transmembrane region" description="Helical" evidence="7">
    <location>
        <begin position="474"/>
        <end position="495"/>
    </location>
</feature>
<evidence type="ECO:0000313" key="10">
    <source>
        <dbReference type="Proteomes" id="UP000827549"/>
    </source>
</evidence>
<dbReference type="PANTHER" id="PTHR48022:SF53">
    <property type="entry name" value="ALPHA-GLUCOSIDE TRANSPORTER, PUTATIVE (AFU_ORTHOLOGUE AFUA_3G01700)-RELATED"/>
    <property type="match status" value="1"/>
</dbReference>
<comment type="similarity">
    <text evidence="2">Belongs to the major facilitator superfamily. Sugar transporter (TC 2.A.1.1) family.</text>
</comment>
<dbReference type="GO" id="GO:0016020">
    <property type="term" value="C:membrane"/>
    <property type="evidence" value="ECO:0007669"/>
    <property type="project" value="UniProtKB-SubCell"/>
</dbReference>
<protein>
    <submittedName>
        <fullName evidence="9">MFS transporter fmqE</fullName>
    </submittedName>
</protein>
<dbReference type="SUPFAM" id="SSF103473">
    <property type="entry name" value="MFS general substrate transporter"/>
    <property type="match status" value="1"/>
</dbReference>
<dbReference type="AlphaFoldDB" id="A0AAF0YKE1"/>
<sequence length="570" mass="63571">MLLKAQCCRWLLATKTTSNTMTEHEKQPVDTHIEKVDDPNQDHDQSNDLLKSRYDNLSIPRTLWLFRRSVFFVLMLYTGYMCEGFELGAGGSIVANEGFIKQFGSRGDEAGVRALDPTWLSTWSALLNVGQILVFTHIGWVADRFGRKIAFYIGWVWLMVGCTFLNTAKSPQIWALAKLCNGAGIGVLQICCQVYVMEIVPNRIRGGMITFQAVWSNIGGIIVAVMMQQLNQRHPDNYLLAMRILWAPIGLIIICWAILPESPWYHARRGNKEGALKAMKQLYGGIDGFDYEEEYGIIERTISHEREVNKGAPRYRDVFKGLNLKRTLSVAMLSACQQLAGLAIISTYSTCAYLVNSIELTPDFFSLAGLKDPFLGTLILSCCNLLAVTLWSLSTDKLGRRMIVNCGQTLCCVILFVVGALYYTGATTGNAKAGTALLAICCLWTFTFQVIGMSYYLYSAELPTALLRVKTGPFTYLVNSILGIATCYATPPMLLKLSLRAGFVFGAFSVPICVLMWFYLPETKGRSAAEIDELYERKVPAWRWSSTVTEAETHLAEVSHGRVTHGKQDA</sequence>
<feature type="transmembrane region" description="Helical" evidence="7">
    <location>
        <begin position="501"/>
        <end position="520"/>
    </location>
</feature>
<dbReference type="PANTHER" id="PTHR48022">
    <property type="entry name" value="PLASTIDIC GLUCOSE TRANSPORTER 4"/>
    <property type="match status" value="1"/>
</dbReference>
<evidence type="ECO:0000313" key="9">
    <source>
        <dbReference type="EMBL" id="WOO85966.1"/>
    </source>
</evidence>
<keyword evidence="3 7" id="KW-0812">Transmembrane</keyword>
<feature type="transmembrane region" description="Helical" evidence="7">
    <location>
        <begin position="330"/>
        <end position="355"/>
    </location>
</feature>
<dbReference type="InterPro" id="IPR050360">
    <property type="entry name" value="MFS_Sugar_Transporters"/>
</dbReference>
<name>A0AAF0YKE1_9TREE</name>
<dbReference type="RefSeq" id="XP_062631992.1">
    <property type="nucleotide sequence ID" value="XM_062776009.1"/>
</dbReference>
<keyword evidence="10" id="KW-1185">Reference proteome</keyword>
<dbReference type="GeneID" id="87812616"/>
<dbReference type="Gene3D" id="1.20.1250.20">
    <property type="entry name" value="MFS general substrate transporter like domains"/>
    <property type="match status" value="1"/>
</dbReference>
<reference evidence="9" key="1">
    <citation type="submission" date="2023-10" db="EMBL/GenBank/DDBJ databases">
        <authorList>
            <person name="Noh H."/>
        </authorList>
    </citation>
    <scope>NUCLEOTIDE SEQUENCE</scope>
    <source>
        <strain evidence="9">DUCC4014</strain>
    </source>
</reference>
<dbReference type="GO" id="GO:0005351">
    <property type="term" value="F:carbohydrate:proton symporter activity"/>
    <property type="evidence" value="ECO:0007669"/>
    <property type="project" value="TreeGrafter"/>
</dbReference>
<feature type="domain" description="Major facilitator superfamily (MFS) profile" evidence="8">
    <location>
        <begin position="72"/>
        <end position="524"/>
    </location>
</feature>
<evidence type="ECO:0000256" key="5">
    <source>
        <dbReference type="ARBA" id="ARBA00023136"/>
    </source>
</evidence>
<feature type="transmembrane region" description="Helical" evidence="7">
    <location>
        <begin position="208"/>
        <end position="226"/>
    </location>
</feature>
<keyword evidence="4 7" id="KW-1133">Transmembrane helix</keyword>